<dbReference type="Gene3D" id="1.10.730.10">
    <property type="entry name" value="Isoleucyl-tRNA Synthetase, Domain 1"/>
    <property type="match status" value="1"/>
</dbReference>
<evidence type="ECO:0000256" key="1">
    <source>
        <dbReference type="ARBA" id="ARBA00013165"/>
    </source>
</evidence>
<proteinExistence type="predicted"/>
<dbReference type="GO" id="GO:0006428">
    <property type="term" value="P:isoleucyl-tRNA aminoacylation"/>
    <property type="evidence" value="ECO:0007669"/>
    <property type="project" value="InterPro"/>
</dbReference>
<keyword evidence="2" id="KW-0436">Ligase</keyword>
<dbReference type="SUPFAM" id="SSF50677">
    <property type="entry name" value="ValRS/IleRS/LeuRS editing domain"/>
    <property type="match status" value="1"/>
</dbReference>
<keyword evidence="4" id="KW-0067">ATP-binding</keyword>
<comment type="caution">
    <text evidence="11">The sequence shown here is derived from an EMBL/GenBank/DDBJ whole genome shotgun (WGS) entry which is preliminary data.</text>
</comment>
<dbReference type="GO" id="GO:0000049">
    <property type="term" value="F:tRNA binding"/>
    <property type="evidence" value="ECO:0007669"/>
    <property type="project" value="InterPro"/>
</dbReference>
<protein>
    <recommendedName>
        <fullName evidence="1">isoleucine--tRNA ligase</fullName>
        <ecNumber evidence="1">6.1.1.5</ecNumber>
    </recommendedName>
</protein>
<comment type="function">
    <text evidence="7">Catalyzes the attachment of isoleucine to tRNA(Ile). As IleRS can inadvertently accommodate and process structurally similar amino acids such as valine, to avoid such errors it has two additional distinct tRNA(Ile)-dependent editing activities. One activity is designated as 'pretransfer' editing and involves the hydrolysis of activated Val-AMP. The other activity is designated 'posttransfer' editing and involves deacylation of mischarged Val-tRNA(Ile).</text>
</comment>
<evidence type="ECO:0000256" key="6">
    <source>
        <dbReference type="ARBA" id="ARBA00023146"/>
    </source>
</evidence>
<dbReference type="InterPro" id="IPR002301">
    <property type="entry name" value="Ile-tRNA-ligase"/>
</dbReference>
<keyword evidence="3" id="KW-0547">Nucleotide-binding</keyword>
<evidence type="ECO:0000313" key="12">
    <source>
        <dbReference type="Proteomes" id="UP000318711"/>
    </source>
</evidence>
<evidence type="ECO:0000256" key="2">
    <source>
        <dbReference type="ARBA" id="ARBA00022598"/>
    </source>
</evidence>
<dbReference type="AlphaFoldDB" id="A0A554LW22"/>
<keyword evidence="5" id="KW-0648">Protein biosynthesis</keyword>
<dbReference type="CDD" id="cd00818">
    <property type="entry name" value="IleRS_core"/>
    <property type="match status" value="1"/>
</dbReference>
<evidence type="ECO:0000256" key="3">
    <source>
        <dbReference type="ARBA" id="ARBA00022741"/>
    </source>
</evidence>
<dbReference type="Pfam" id="PF08264">
    <property type="entry name" value="Anticodon_1"/>
    <property type="match status" value="1"/>
</dbReference>
<dbReference type="Pfam" id="PF00133">
    <property type="entry name" value="tRNA-synt_1"/>
    <property type="match status" value="1"/>
</dbReference>
<keyword evidence="6 11" id="KW-0030">Aminoacyl-tRNA synthetase</keyword>
<dbReference type="InterPro" id="IPR013155">
    <property type="entry name" value="M/V/L/I-tRNA-synth_anticd-bd"/>
</dbReference>
<sequence length="710" mass="80644">GNTLLAVGKDIIYSKIQQGQEIFWLAKNRISEIIKGDYQELEQTQGQKLVGEKYIPLFDCYQNIANGFHVAAADFVTTEDGTGIVHIAPAFGEDDFNLGKKEQVEMIQHITIDGLVKPEIKAFAGRSVFNFNDDVIKKLEKEGKVYTTISVTHDYPHCWRCETPLLNYATESWFVNIQKIKDDLLKANQAINWVPEYIKNGRFGNGLKEAPDWAISRNRYWGTPLPIWQCQIGKVKSKKEKVKSKEGCGHIKVVGSAAELEKLSGRKITDIHKHIVDEIIFPCQKCGGEMRRIPEILDCWFESGSMPFALNHYPKEFPADFIAEAQDQTRGWFYTLHVIATAIAGQPSFKNVVVTGMILAGDGKKMSKRLKNYPEPEEVLGKYGADALRFYFLSSPLTIGQSLNFNIDDLDQTYKKIILITRNCLNFFLTYSQLDGWKNSGGQKSTNVLDRWLLSRLHQSLAVVTAELDNYQFNKTCFIIAEFIDDFSTWYIRRSRGRRDNDFHQTCQTALLIFSQMVAPILPFLAESIYQSMRKKDDPESVHLLAWPSATEDLIDEKLNEEMVSVRQAASLAFSQRAEKGIKIRQPLAKLAVSSTLLADSGEKEELANLLKDEVNVKKVIVGKGELKVELDANLTTELKQEGECRELLRQIQNERKKAGLTPGEPAKLFLPDQNNWRQIINKFGDKIKKTAYLSTIEFHQDALKLAKSH</sequence>
<evidence type="ECO:0000259" key="10">
    <source>
        <dbReference type="Pfam" id="PF08264"/>
    </source>
</evidence>
<evidence type="ECO:0000256" key="8">
    <source>
        <dbReference type="ARBA" id="ARBA00048359"/>
    </source>
</evidence>
<reference evidence="11 12" key="1">
    <citation type="submission" date="2017-07" db="EMBL/GenBank/DDBJ databases">
        <title>Mechanisms for carbon and nitrogen cycling indicate functional differentiation within the Candidate Phyla Radiation.</title>
        <authorList>
            <person name="Danczak R.E."/>
            <person name="Johnston M.D."/>
            <person name="Kenah C."/>
            <person name="Slattery M."/>
            <person name="Wrighton K.C."/>
            <person name="Wilkins M.J."/>
        </authorList>
    </citation>
    <scope>NUCLEOTIDE SEQUENCE [LARGE SCALE GENOMIC DNA]</scope>
    <source>
        <strain evidence="11">Licking1014_2</strain>
    </source>
</reference>
<dbReference type="GO" id="GO:0005524">
    <property type="term" value="F:ATP binding"/>
    <property type="evidence" value="ECO:0007669"/>
    <property type="project" value="UniProtKB-KW"/>
</dbReference>
<dbReference type="SUPFAM" id="SSF52374">
    <property type="entry name" value="Nucleotidylyl transferase"/>
    <property type="match status" value="1"/>
</dbReference>
<accession>A0A554LW22</accession>
<dbReference type="EMBL" id="VMGL01000018">
    <property type="protein sequence ID" value="TSC97058.1"/>
    <property type="molecule type" value="Genomic_DNA"/>
</dbReference>
<dbReference type="Pfam" id="PF19302">
    <property type="entry name" value="DUF5915"/>
    <property type="match status" value="1"/>
</dbReference>
<dbReference type="GO" id="GO:0002161">
    <property type="term" value="F:aminoacyl-tRNA deacylase activity"/>
    <property type="evidence" value="ECO:0007669"/>
    <property type="project" value="InterPro"/>
</dbReference>
<feature type="domain" description="Aminoacyl-tRNA synthetase class Ia" evidence="9">
    <location>
        <begin position="140"/>
        <end position="398"/>
    </location>
</feature>
<gene>
    <name evidence="11" type="ORF">CEN88_198</name>
</gene>
<dbReference type="EC" id="6.1.1.5" evidence="1"/>
<dbReference type="PRINTS" id="PR00984">
    <property type="entry name" value="TRNASYNTHILE"/>
</dbReference>
<dbReference type="Gene3D" id="3.40.50.620">
    <property type="entry name" value="HUPs"/>
    <property type="match status" value="1"/>
</dbReference>
<dbReference type="CDD" id="cd07961">
    <property type="entry name" value="Anticodon_Ia_Ile_ABEc"/>
    <property type="match status" value="1"/>
</dbReference>
<dbReference type="InterPro" id="IPR014729">
    <property type="entry name" value="Rossmann-like_a/b/a_fold"/>
</dbReference>
<dbReference type="InterPro" id="IPR009008">
    <property type="entry name" value="Val/Leu/Ile-tRNA-synth_edit"/>
</dbReference>
<dbReference type="Proteomes" id="UP000318711">
    <property type="component" value="Unassembled WGS sequence"/>
</dbReference>
<evidence type="ECO:0000256" key="7">
    <source>
        <dbReference type="ARBA" id="ARBA00025217"/>
    </source>
</evidence>
<dbReference type="GO" id="GO:0004822">
    <property type="term" value="F:isoleucine-tRNA ligase activity"/>
    <property type="evidence" value="ECO:0007669"/>
    <property type="project" value="UniProtKB-EC"/>
</dbReference>
<evidence type="ECO:0000256" key="4">
    <source>
        <dbReference type="ARBA" id="ARBA00022840"/>
    </source>
</evidence>
<feature type="non-terminal residue" evidence="11">
    <location>
        <position position="1"/>
    </location>
</feature>
<comment type="catalytic activity">
    <reaction evidence="8">
        <text>tRNA(Ile) + L-isoleucine + ATP = L-isoleucyl-tRNA(Ile) + AMP + diphosphate</text>
        <dbReference type="Rhea" id="RHEA:11060"/>
        <dbReference type="Rhea" id="RHEA-COMP:9666"/>
        <dbReference type="Rhea" id="RHEA-COMP:9695"/>
        <dbReference type="ChEBI" id="CHEBI:30616"/>
        <dbReference type="ChEBI" id="CHEBI:33019"/>
        <dbReference type="ChEBI" id="CHEBI:58045"/>
        <dbReference type="ChEBI" id="CHEBI:78442"/>
        <dbReference type="ChEBI" id="CHEBI:78528"/>
        <dbReference type="ChEBI" id="CHEBI:456215"/>
        <dbReference type="EC" id="6.1.1.5"/>
    </reaction>
</comment>
<evidence type="ECO:0000256" key="5">
    <source>
        <dbReference type="ARBA" id="ARBA00022917"/>
    </source>
</evidence>
<dbReference type="PANTHER" id="PTHR42780">
    <property type="entry name" value="SOLEUCYL-TRNA SYNTHETASE"/>
    <property type="match status" value="1"/>
</dbReference>
<name>A0A554LW22_9BACT</name>
<evidence type="ECO:0000259" key="9">
    <source>
        <dbReference type="Pfam" id="PF00133"/>
    </source>
</evidence>
<dbReference type="InterPro" id="IPR023586">
    <property type="entry name" value="Ile-tRNA-ligase_type2"/>
</dbReference>
<dbReference type="PANTHER" id="PTHR42780:SF1">
    <property type="entry name" value="ISOLEUCINE--TRNA LIGASE, CYTOPLASMIC"/>
    <property type="match status" value="1"/>
</dbReference>
<organism evidence="11 12">
    <name type="scientific">Candidatus Berkelbacteria bacterium Licking1014_2</name>
    <dbReference type="NCBI Taxonomy" id="2017146"/>
    <lineage>
        <taxon>Bacteria</taxon>
        <taxon>Candidatus Berkelbacteria</taxon>
    </lineage>
</organism>
<dbReference type="SUPFAM" id="SSF47323">
    <property type="entry name" value="Anticodon-binding domain of a subclass of class I aminoacyl-tRNA synthetases"/>
    <property type="match status" value="1"/>
</dbReference>
<dbReference type="InterPro" id="IPR009080">
    <property type="entry name" value="tRNAsynth_Ia_anticodon-bd"/>
</dbReference>
<feature type="domain" description="Methionyl/Valyl/Leucyl/Isoleucyl-tRNA synthetase anticodon-binding" evidence="10">
    <location>
        <begin position="450"/>
        <end position="589"/>
    </location>
</feature>
<dbReference type="InterPro" id="IPR002300">
    <property type="entry name" value="aa-tRNA-synth_Ia"/>
</dbReference>
<dbReference type="InterPro" id="IPR033709">
    <property type="entry name" value="Anticodon_Ile_ABEc"/>
</dbReference>
<evidence type="ECO:0000313" key="11">
    <source>
        <dbReference type="EMBL" id="TSC97058.1"/>
    </source>
</evidence>